<dbReference type="Pfam" id="PF10047">
    <property type="entry name" value="DUF2281"/>
    <property type="match status" value="1"/>
</dbReference>
<reference evidence="2 3" key="1">
    <citation type="submission" date="2021-03" db="EMBL/GenBank/DDBJ databases">
        <authorList>
            <person name="Grouzdev D.S."/>
        </authorList>
    </citation>
    <scope>NUCLEOTIDE SEQUENCE [LARGE SCALE GENOMIC DNA]</scope>
    <source>
        <strain evidence="2 3">M50-1</strain>
    </source>
</reference>
<keyword evidence="3" id="KW-1185">Reference proteome</keyword>
<protein>
    <submittedName>
        <fullName evidence="2">DUF2281 domain-containing protein</fullName>
    </submittedName>
</protein>
<evidence type="ECO:0000313" key="3">
    <source>
        <dbReference type="Proteomes" id="UP001193081"/>
    </source>
</evidence>
<evidence type="ECO:0000313" key="2">
    <source>
        <dbReference type="EMBL" id="MBP1468619.1"/>
    </source>
</evidence>
<evidence type="ECO:0000259" key="1">
    <source>
        <dbReference type="Pfam" id="PF10047"/>
    </source>
</evidence>
<proteinExistence type="predicted"/>
<name>A0ABS4DGQ2_9CHLR</name>
<dbReference type="RefSeq" id="WP_135481545.1">
    <property type="nucleotide sequence ID" value="NZ_SIJK02000080.1"/>
</dbReference>
<gene>
    <name evidence="2" type="ORF">EYB53_023095</name>
</gene>
<feature type="domain" description="DUF2281" evidence="1">
    <location>
        <begin position="5"/>
        <end position="61"/>
    </location>
</feature>
<accession>A0ABS4DGQ2</accession>
<comment type="caution">
    <text evidence="2">The sequence shown here is derived from an EMBL/GenBank/DDBJ whole genome shotgun (WGS) entry which is preliminary data.</text>
</comment>
<dbReference type="Proteomes" id="UP001193081">
    <property type="component" value="Unassembled WGS sequence"/>
</dbReference>
<organism evidence="2 3">
    <name type="scientific">Candidatus Chloroploca mongolica</name>
    <dbReference type="NCBI Taxonomy" id="2528176"/>
    <lineage>
        <taxon>Bacteria</taxon>
        <taxon>Bacillati</taxon>
        <taxon>Chloroflexota</taxon>
        <taxon>Chloroflexia</taxon>
        <taxon>Chloroflexales</taxon>
        <taxon>Chloroflexineae</taxon>
        <taxon>Oscillochloridaceae</taxon>
        <taxon>Candidatus Chloroploca</taxon>
    </lineage>
</organism>
<sequence length="80" mass="9505">MDQKTLWQQYQSLPDEVQQQVVDFLSFLQQKYGFASSEAKPLPDLANEPFVGMWRGRSAMNDSTVWVRNLRKDEWRDHND</sequence>
<dbReference type="InterPro" id="IPR018739">
    <property type="entry name" value="DUF2281"/>
</dbReference>
<dbReference type="EMBL" id="SIJK02000080">
    <property type="protein sequence ID" value="MBP1468619.1"/>
    <property type="molecule type" value="Genomic_DNA"/>
</dbReference>